<dbReference type="CDD" id="cd15505">
    <property type="entry name" value="PHD_ING"/>
    <property type="match status" value="1"/>
</dbReference>
<dbReference type="GO" id="GO:0006355">
    <property type="term" value="P:regulation of DNA-templated transcription"/>
    <property type="evidence" value="ECO:0007669"/>
    <property type="project" value="TreeGrafter"/>
</dbReference>
<gene>
    <name evidence="11" type="ORF">EJ06DRAFT_288833</name>
</gene>
<dbReference type="AlphaFoldDB" id="A0A6G1I613"/>
<feature type="binding site" evidence="7">
    <location>
        <position position="747"/>
    </location>
    <ligand>
        <name>Zn(2+)</name>
        <dbReference type="ChEBI" id="CHEBI:29105"/>
        <label>2</label>
    </ligand>
</feature>
<dbReference type="Gene3D" id="3.30.40.10">
    <property type="entry name" value="Zinc/RING finger domain, C3HC4 (zinc finger)"/>
    <property type="match status" value="1"/>
</dbReference>
<dbReference type="PANTHER" id="PTHR10333:SF94">
    <property type="entry name" value="FINGER DOMAIN PROTEIN, PUTATIVE (AFU_ORTHOLOGUE AFUA_3G11940)-RELATED"/>
    <property type="match status" value="1"/>
</dbReference>
<feature type="binding site" evidence="7">
    <location>
        <position position="771"/>
    </location>
    <ligand>
        <name>Zn(2+)</name>
        <dbReference type="ChEBI" id="CHEBI:29105"/>
        <label>2</label>
    </ligand>
</feature>
<evidence type="ECO:0000259" key="10">
    <source>
        <dbReference type="PROSITE" id="PS50016"/>
    </source>
</evidence>
<keyword evidence="6" id="KW-0539">Nucleus</keyword>
<evidence type="ECO:0000313" key="11">
    <source>
        <dbReference type="EMBL" id="KAF2403702.1"/>
    </source>
</evidence>
<dbReference type="Proteomes" id="UP000799640">
    <property type="component" value="Unassembled WGS sequence"/>
</dbReference>
<feature type="compositionally biased region" description="Basic residues" evidence="9">
    <location>
        <begin position="222"/>
        <end position="235"/>
    </location>
</feature>
<dbReference type="GO" id="GO:0005634">
    <property type="term" value="C:nucleus"/>
    <property type="evidence" value="ECO:0007669"/>
    <property type="project" value="UniProtKB-SubCell"/>
</dbReference>
<proteinExistence type="inferred from homology"/>
<dbReference type="PROSITE" id="PS01359">
    <property type="entry name" value="ZF_PHD_1"/>
    <property type="match status" value="1"/>
</dbReference>
<feature type="compositionally biased region" description="Basic and acidic residues" evidence="9">
    <location>
        <begin position="131"/>
        <end position="141"/>
    </location>
</feature>
<dbReference type="InterPro" id="IPR019786">
    <property type="entry name" value="Zinc_finger_PHD-type_CS"/>
</dbReference>
<feature type="compositionally biased region" description="Basic and acidic residues" evidence="9">
    <location>
        <begin position="370"/>
        <end position="389"/>
    </location>
</feature>
<evidence type="ECO:0000256" key="6">
    <source>
        <dbReference type="ARBA" id="ARBA00023242"/>
    </source>
</evidence>
<dbReference type="Gene3D" id="6.10.140.1740">
    <property type="match status" value="1"/>
</dbReference>
<evidence type="ECO:0000313" key="12">
    <source>
        <dbReference type="Proteomes" id="UP000799640"/>
    </source>
</evidence>
<dbReference type="GO" id="GO:0008270">
    <property type="term" value="F:zinc ion binding"/>
    <property type="evidence" value="ECO:0007669"/>
    <property type="project" value="UniProtKB-KW"/>
</dbReference>
<dbReference type="InterPro" id="IPR019787">
    <property type="entry name" value="Znf_PHD-finger"/>
</dbReference>
<evidence type="ECO:0000256" key="9">
    <source>
        <dbReference type="SAM" id="MobiDB-lite"/>
    </source>
</evidence>
<feature type="compositionally biased region" description="Low complexity" evidence="9">
    <location>
        <begin position="471"/>
        <end position="480"/>
    </location>
</feature>
<dbReference type="InterPro" id="IPR013083">
    <property type="entry name" value="Znf_RING/FYVE/PHD"/>
</dbReference>
<feature type="compositionally biased region" description="Basic and acidic residues" evidence="9">
    <location>
        <begin position="242"/>
        <end position="252"/>
    </location>
</feature>
<evidence type="ECO:0000256" key="1">
    <source>
        <dbReference type="ARBA" id="ARBA00004123"/>
    </source>
</evidence>
<comment type="subcellular location">
    <subcellularLocation>
        <location evidence="1">Nucleus</location>
    </subcellularLocation>
</comment>
<feature type="compositionally biased region" description="Low complexity" evidence="9">
    <location>
        <begin position="497"/>
        <end position="546"/>
    </location>
</feature>
<feature type="region of interest" description="Disordered" evidence="9">
    <location>
        <begin position="336"/>
        <end position="411"/>
    </location>
</feature>
<protein>
    <recommendedName>
        <fullName evidence="10">PHD-type domain-containing protein</fullName>
    </recommendedName>
</protein>
<dbReference type="SMART" id="SM00249">
    <property type="entry name" value="PHD"/>
    <property type="match status" value="1"/>
</dbReference>
<feature type="compositionally biased region" description="Basic and acidic residues" evidence="9">
    <location>
        <begin position="152"/>
        <end position="170"/>
    </location>
</feature>
<feature type="binding site" evidence="7">
    <location>
        <position position="774"/>
    </location>
    <ligand>
        <name>Zn(2+)</name>
        <dbReference type="ChEBI" id="CHEBI:29105"/>
        <label>2</label>
    </ligand>
</feature>
<dbReference type="GO" id="GO:0000123">
    <property type="term" value="C:histone acetyltransferase complex"/>
    <property type="evidence" value="ECO:0007669"/>
    <property type="project" value="TreeGrafter"/>
</dbReference>
<keyword evidence="4 8" id="KW-0863">Zinc-finger</keyword>
<evidence type="ECO:0000256" key="5">
    <source>
        <dbReference type="ARBA" id="ARBA00022833"/>
    </source>
</evidence>
<dbReference type="SMART" id="SM01408">
    <property type="entry name" value="ING"/>
    <property type="match status" value="1"/>
</dbReference>
<feature type="binding site" evidence="7">
    <location>
        <position position="731"/>
    </location>
    <ligand>
        <name>Zn(2+)</name>
        <dbReference type="ChEBI" id="CHEBI:29105"/>
        <label>1</label>
    </ligand>
</feature>
<feature type="compositionally biased region" description="Basic and acidic residues" evidence="9">
    <location>
        <begin position="399"/>
        <end position="411"/>
    </location>
</feature>
<dbReference type="InterPro" id="IPR001965">
    <property type="entry name" value="Znf_PHD"/>
</dbReference>
<feature type="region of interest" description="Disordered" evidence="9">
    <location>
        <begin position="131"/>
        <end position="262"/>
    </location>
</feature>
<dbReference type="PANTHER" id="PTHR10333">
    <property type="entry name" value="INHIBITOR OF GROWTH PROTEIN"/>
    <property type="match status" value="1"/>
</dbReference>
<feature type="compositionally biased region" description="Basic and acidic residues" evidence="9">
    <location>
        <begin position="611"/>
        <end position="632"/>
    </location>
</feature>
<feature type="region of interest" description="Disordered" evidence="9">
    <location>
        <begin position="432"/>
        <end position="723"/>
    </location>
</feature>
<dbReference type="SUPFAM" id="SSF57903">
    <property type="entry name" value="FYVE/PHD zinc finger"/>
    <property type="match status" value="1"/>
</dbReference>
<dbReference type="GO" id="GO:0004402">
    <property type="term" value="F:histone acetyltransferase activity"/>
    <property type="evidence" value="ECO:0007669"/>
    <property type="project" value="TreeGrafter"/>
</dbReference>
<dbReference type="EMBL" id="ML996689">
    <property type="protein sequence ID" value="KAF2403702.1"/>
    <property type="molecule type" value="Genomic_DNA"/>
</dbReference>
<dbReference type="InterPro" id="IPR024610">
    <property type="entry name" value="ING_N_histone-binding"/>
</dbReference>
<sequence>MAGEIDAPDKLPSLSLPPSDPDAQATVGDFVDFTEHFPSELLRAFTLVRQLDKRAYDAAAAVHELTASYGRLPSLPPGEHPDAATLRAKISEAMTRALTYREVARAEARCMYRLAFKTAHRIDLIKKKLEELPKPPSRDPTPHPPPVSPQKRKGDERGQKITLHDEEQGRPRTLNRRKRQAANNDVAIPRAGDASSEDETAPDAVSDDELSADVPEPPARGRGPKKKPKARKAPKAPKVMKQPKEKRVEPKPPLRVRGWLKHQGTNVHSAVAGISTSNALAKLTPPPEGALRGSKDRPWLYLTDWEMAKLRKQMKKNAIWTPSDTMIRRQLVNDGRGEENYKKAKAEAEAKGEPFLDELPPDDDDPEQMAARKADTATENRGMRLNEAKKLKKQQAAKEQADKEQADKEATDLVEQASLRIAAAGDNFKRLFANNTEAPPDSITLNVTPQRKEPPKSARKRKRDADKEAAEAVVTPTAAESPTKRSKGSHGQTQLIAPKPALKLLAPAAASTSITTTTTTVPLAPAGPSSSPRSSKSVPASSATAPLVTLAEPTSPVSHRTRMSSVMSKESPPVEAGGGSEAPVSATLKKTGKAQDKGTKHELTIASPAALDKKDLPLGSGREMRPRSRGDGKAASAEPAGRRPGEGRELRERRASVVDAYSVVEPAAARTTRRGRRPAPGLVTAHDDKGKSKVSISKRKAGGTKRGAAKKDKEDEGDADGADADERYCLCGDVSYDTMIACENDECEKEWFHLPCVDLVEIPPRRTPWYCPECRDKLGIDAEGNAIVTPEGEKRGGRR</sequence>
<feature type="binding site" evidence="7">
    <location>
        <position position="753"/>
    </location>
    <ligand>
        <name>Zn(2+)</name>
        <dbReference type="ChEBI" id="CHEBI:29105"/>
        <label>1</label>
    </ligand>
</feature>
<feature type="compositionally biased region" description="Basic and acidic residues" evidence="9">
    <location>
        <begin position="593"/>
        <end position="603"/>
    </location>
</feature>
<feature type="compositionally biased region" description="Acidic residues" evidence="9">
    <location>
        <begin position="355"/>
        <end position="367"/>
    </location>
</feature>
<name>A0A6G1I613_9PEZI</name>
<evidence type="ECO:0000256" key="7">
    <source>
        <dbReference type="PIRSR" id="PIRSR628651-51"/>
    </source>
</evidence>
<feature type="compositionally biased region" description="Basic and acidic residues" evidence="9">
    <location>
        <begin position="640"/>
        <end position="656"/>
    </location>
</feature>
<feature type="binding site" evidence="7">
    <location>
        <position position="729"/>
    </location>
    <ligand>
        <name>Zn(2+)</name>
        <dbReference type="ChEBI" id="CHEBI:29105"/>
        <label>1</label>
    </ligand>
</feature>
<keyword evidence="12" id="KW-1185">Reference proteome</keyword>
<feature type="binding site" evidence="7">
    <location>
        <position position="756"/>
    </location>
    <ligand>
        <name>Zn(2+)</name>
        <dbReference type="ChEBI" id="CHEBI:29105"/>
        <label>1</label>
    </ligand>
</feature>
<dbReference type="InterPro" id="IPR028651">
    <property type="entry name" value="ING_fam"/>
</dbReference>
<accession>A0A6G1I613</accession>
<feature type="domain" description="PHD-type" evidence="10">
    <location>
        <begin position="726"/>
        <end position="777"/>
    </location>
</feature>
<feature type="compositionally biased region" description="Acidic residues" evidence="9">
    <location>
        <begin position="195"/>
        <end position="211"/>
    </location>
</feature>
<feature type="compositionally biased region" description="Polar residues" evidence="9">
    <location>
        <begin position="433"/>
        <end position="449"/>
    </location>
</feature>
<comment type="similarity">
    <text evidence="2">Belongs to the ING family.</text>
</comment>
<dbReference type="OrthoDB" id="5411773at2759"/>
<feature type="compositionally biased region" description="Polar residues" evidence="9">
    <location>
        <begin position="555"/>
        <end position="568"/>
    </location>
</feature>
<feature type="compositionally biased region" description="Basic and acidic residues" evidence="9">
    <location>
        <begin position="336"/>
        <end position="354"/>
    </location>
</feature>
<evidence type="ECO:0000256" key="3">
    <source>
        <dbReference type="ARBA" id="ARBA00022723"/>
    </source>
</evidence>
<keyword evidence="3 7" id="KW-0479">Metal-binding</keyword>
<evidence type="ECO:0000256" key="8">
    <source>
        <dbReference type="PROSITE-ProRule" id="PRU00146"/>
    </source>
</evidence>
<dbReference type="PROSITE" id="PS50016">
    <property type="entry name" value="ZF_PHD_2"/>
    <property type="match status" value="1"/>
</dbReference>
<evidence type="ECO:0000256" key="2">
    <source>
        <dbReference type="ARBA" id="ARBA00010210"/>
    </source>
</evidence>
<organism evidence="11 12">
    <name type="scientific">Trichodelitschia bisporula</name>
    <dbReference type="NCBI Taxonomy" id="703511"/>
    <lineage>
        <taxon>Eukaryota</taxon>
        <taxon>Fungi</taxon>
        <taxon>Dikarya</taxon>
        <taxon>Ascomycota</taxon>
        <taxon>Pezizomycotina</taxon>
        <taxon>Dothideomycetes</taxon>
        <taxon>Dothideomycetes incertae sedis</taxon>
        <taxon>Phaeotrichales</taxon>
        <taxon>Phaeotrichaceae</taxon>
        <taxon>Trichodelitschia</taxon>
    </lineage>
</organism>
<keyword evidence="5 7" id="KW-0862">Zinc</keyword>
<dbReference type="InterPro" id="IPR011011">
    <property type="entry name" value="Znf_FYVE_PHD"/>
</dbReference>
<feature type="binding site" evidence="7">
    <location>
        <position position="742"/>
    </location>
    <ligand>
        <name>Zn(2+)</name>
        <dbReference type="ChEBI" id="CHEBI:29105"/>
        <label>2</label>
    </ligand>
</feature>
<reference evidence="11" key="1">
    <citation type="journal article" date="2020" name="Stud. Mycol.">
        <title>101 Dothideomycetes genomes: a test case for predicting lifestyles and emergence of pathogens.</title>
        <authorList>
            <person name="Haridas S."/>
            <person name="Albert R."/>
            <person name="Binder M."/>
            <person name="Bloem J."/>
            <person name="Labutti K."/>
            <person name="Salamov A."/>
            <person name="Andreopoulos B."/>
            <person name="Baker S."/>
            <person name="Barry K."/>
            <person name="Bills G."/>
            <person name="Bluhm B."/>
            <person name="Cannon C."/>
            <person name="Castanera R."/>
            <person name="Culley D."/>
            <person name="Daum C."/>
            <person name="Ezra D."/>
            <person name="Gonzalez J."/>
            <person name="Henrissat B."/>
            <person name="Kuo A."/>
            <person name="Liang C."/>
            <person name="Lipzen A."/>
            <person name="Lutzoni F."/>
            <person name="Magnuson J."/>
            <person name="Mondo S."/>
            <person name="Nolan M."/>
            <person name="Ohm R."/>
            <person name="Pangilinan J."/>
            <person name="Park H.-J."/>
            <person name="Ramirez L."/>
            <person name="Alfaro M."/>
            <person name="Sun H."/>
            <person name="Tritt A."/>
            <person name="Yoshinaga Y."/>
            <person name="Zwiers L.-H."/>
            <person name="Turgeon B."/>
            <person name="Goodwin S."/>
            <person name="Spatafora J."/>
            <person name="Crous P."/>
            <person name="Grigoriev I."/>
        </authorList>
    </citation>
    <scope>NUCLEOTIDE SEQUENCE</scope>
    <source>
        <strain evidence="11">CBS 262.69</strain>
    </source>
</reference>
<evidence type="ECO:0000256" key="4">
    <source>
        <dbReference type="ARBA" id="ARBA00022771"/>
    </source>
</evidence>